<evidence type="ECO:0000256" key="3">
    <source>
        <dbReference type="ARBA" id="ARBA00022692"/>
    </source>
</evidence>
<accession>B0JGL2</accession>
<dbReference type="Pfam" id="PF25973">
    <property type="entry name" value="BSH_CzcB"/>
    <property type="match status" value="1"/>
</dbReference>
<dbReference type="EMBL" id="AP009552">
    <property type="protein sequence ID" value="BAG05278.1"/>
    <property type="molecule type" value="Genomic_DNA"/>
</dbReference>
<feature type="domain" description="AprE-like beta-barrel" evidence="9">
    <location>
        <begin position="520"/>
        <end position="611"/>
    </location>
</feature>
<feature type="coiled-coil region" evidence="6">
    <location>
        <begin position="270"/>
        <end position="304"/>
    </location>
</feature>
<evidence type="ECO:0000256" key="7">
    <source>
        <dbReference type="SAM" id="MobiDB-lite"/>
    </source>
</evidence>
<dbReference type="Gene3D" id="2.40.50.100">
    <property type="match status" value="1"/>
</dbReference>
<feature type="region of interest" description="Disordered" evidence="7">
    <location>
        <begin position="1"/>
        <end position="65"/>
    </location>
</feature>
<comment type="similarity">
    <text evidence="2">Belongs to the membrane fusion protein (MFP) (TC 8.A.1) family.</text>
</comment>
<dbReference type="eggNOG" id="COG1566">
    <property type="taxonomic scope" value="Bacteria"/>
</dbReference>
<feature type="domain" description="CzcB-like barrel-sandwich hybrid" evidence="8">
    <location>
        <begin position="145"/>
        <end position="488"/>
    </location>
</feature>
<keyword evidence="11" id="KW-1185">Reference proteome</keyword>
<feature type="compositionally biased region" description="Low complexity" evidence="7">
    <location>
        <begin position="49"/>
        <end position="61"/>
    </location>
</feature>
<proteinExistence type="inferred from homology"/>
<dbReference type="Pfam" id="PF26002">
    <property type="entry name" value="Beta-barrel_AprE"/>
    <property type="match status" value="1"/>
</dbReference>
<dbReference type="PRINTS" id="PR01490">
    <property type="entry name" value="RTXTOXIND"/>
</dbReference>
<feature type="compositionally biased region" description="Pro residues" evidence="7">
    <location>
        <begin position="16"/>
        <end position="27"/>
    </location>
</feature>
<feature type="region of interest" description="Disordered" evidence="7">
    <location>
        <begin position="359"/>
        <end position="381"/>
    </location>
</feature>
<dbReference type="HOGENOM" id="CLU_023976_0_0_3"/>
<evidence type="ECO:0000259" key="8">
    <source>
        <dbReference type="Pfam" id="PF25973"/>
    </source>
</evidence>
<evidence type="ECO:0000256" key="6">
    <source>
        <dbReference type="SAM" id="Coils"/>
    </source>
</evidence>
<evidence type="ECO:0000256" key="4">
    <source>
        <dbReference type="ARBA" id="ARBA00022989"/>
    </source>
</evidence>
<dbReference type="InterPro" id="IPR058982">
    <property type="entry name" value="Beta-barrel_AprE"/>
</dbReference>
<dbReference type="InterPro" id="IPR058647">
    <property type="entry name" value="BSH_CzcB-like"/>
</dbReference>
<dbReference type="Gene3D" id="2.40.30.170">
    <property type="match status" value="1"/>
</dbReference>
<dbReference type="AlphaFoldDB" id="B0JGL2"/>
<keyword evidence="4" id="KW-1133">Transmembrane helix</keyword>
<dbReference type="GO" id="GO:0016020">
    <property type="term" value="C:membrane"/>
    <property type="evidence" value="ECO:0007669"/>
    <property type="project" value="UniProtKB-SubCell"/>
</dbReference>
<protein>
    <submittedName>
        <fullName evidence="10">Hemolysin secretion protein</fullName>
    </submittedName>
</protein>
<evidence type="ECO:0000313" key="10">
    <source>
        <dbReference type="EMBL" id="BAG05278.1"/>
    </source>
</evidence>
<dbReference type="EnsemblBacteria" id="BAG05278">
    <property type="protein sequence ID" value="BAG05278"/>
    <property type="gene ID" value="MAE_54560"/>
</dbReference>
<dbReference type="KEGG" id="mar:MAE_54560"/>
<keyword evidence="6" id="KW-0175">Coiled coil</keyword>
<dbReference type="PANTHER" id="PTHR30386:SF26">
    <property type="entry name" value="TRANSPORT PROTEIN COMB"/>
    <property type="match status" value="1"/>
</dbReference>
<evidence type="ECO:0000256" key="2">
    <source>
        <dbReference type="ARBA" id="ARBA00009477"/>
    </source>
</evidence>
<comment type="subcellular location">
    <subcellularLocation>
        <location evidence="1">Membrane</location>
        <topology evidence="1">Single-pass membrane protein</topology>
    </subcellularLocation>
</comment>
<dbReference type="STRING" id="449447.MAE_54560"/>
<evidence type="ECO:0000313" key="11">
    <source>
        <dbReference type="Proteomes" id="UP000001510"/>
    </source>
</evidence>
<organism evidence="10 11">
    <name type="scientific">Microcystis aeruginosa (strain NIES-843 / IAM M-2473)</name>
    <dbReference type="NCBI Taxonomy" id="449447"/>
    <lineage>
        <taxon>Bacteria</taxon>
        <taxon>Bacillati</taxon>
        <taxon>Cyanobacteriota</taxon>
        <taxon>Cyanophyceae</taxon>
        <taxon>Oscillatoriophycideae</taxon>
        <taxon>Chroococcales</taxon>
        <taxon>Microcystaceae</taxon>
        <taxon>Microcystis</taxon>
    </lineage>
</organism>
<dbReference type="PANTHER" id="PTHR30386">
    <property type="entry name" value="MEMBRANE FUSION SUBUNIT OF EMRAB-TOLC MULTIDRUG EFFLUX PUMP"/>
    <property type="match status" value="1"/>
</dbReference>
<reference evidence="10 11" key="1">
    <citation type="journal article" date="2007" name="DNA Res.">
        <title>Complete genomic structure of the bloom-forming toxic cyanobacterium Microcystis aeruginosa NIES-843.</title>
        <authorList>
            <person name="Kaneko T."/>
            <person name="Nakajima N."/>
            <person name="Okamoto S."/>
            <person name="Suzuki I."/>
            <person name="Tanabe Y."/>
            <person name="Tamaoki M."/>
            <person name="Nakamura Y."/>
            <person name="Kasai F."/>
            <person name="Watanabe A."/>
            <person name="Kawashima K."/>
            <person name="Kishida Y."/>
            <person name="Ono A."/>
            <person name="Shimizu Y."/>
            <person name="Takahashi C."/>
            <person name="Minami C."/>
            <person name="Fujishiro T."/>
            <person name="Kohara M."/>
            <person name="Katoh M."/>
            <person name="Nakazaki N."/>
            <person name="Nakayama S."/>
            <person name="Yamada M."/>
            <person name="Tabata S."/>
            <person name="Watanabe M.M."/>
        </authorList>
    </citation>
    <scope>NUCLEOTIDE SEQUENCE [LARGE SCALE GENOMIC DNA]</scope>
    <source>
        <strain evidence="11">NIES-843 / IAM M-247</strain>
    </source>
</reference>
<feature type="compositionally biased region" description="Polar residues" evidence="7">
    <location>
        <begin position="359"/>
        <end position="373"/>
    </location>
</feature>
<dbReference type="SUPFAM" id="SSF111369">
    <property type="entry name" value="HlyD-like secretion proteins"/>
    <property type="match status" value="1"/>
</dbReference>
<dbReference type="eggNOG" id="COG0845">
    <property type="taxonomic scope" value="Bacteria"/>
</dbReference>
<name>B0JGL2_MICAN</name>
<keyword evidence="3" id="KW-0812">Transmembrane</keyword>
<dbReference type="InterPro" id="IPR050739">
    <property type="entry name" value="MFP"/>
</dbReference>
<sequence length="636" mass="70851">MGKWGNGEVSTNTPKPQHPTPHTPHPTPHTLHPRKTFSANPKYRRIPMNGNSNNGQKGNGNAKSDELTQAGKNVATTTKNKSITPSLPTFSPPEQSVILKQSPIWSRTIIWTLMSVTTAALIWSAFAKIEQVVGAQGQLKPQGKVQEVQAPVNGVVQFVKVKDGDRVNKGDVLVLMDSSASQVQLESLRKIRTSAEKENQFYRLLMAQDLTPAAVESSIAQLKLPSEIADLARNRAALVTENQLYQAQVSEGASSSALQGDELARLGAARREANSRQAAARLEMEQLEKQLAQTRVQLADARSQLIKDRLVLEEIKTRNANSMKQGQESLDIERNILKDIEPLGDEGAIARYQINKQKQSVTDRQNELQQQEANGKIDREKQEKEVQTRIAEISRLEQEEKRYFLLISQAQEKLINTTVITEKDVRDKMADNYKRIAEIDSQISRIIIDNNKRIAELDSQISQAQQTIKYQKITAPIDGVVFDLKARPGFVPQPSQAEALLKLVPDGCPTEVKDAAKGCLVAEVDVTNQDIGFVRVGQKADIRIDSFSYSEYGDIKGEVISIGSDALPPDENHRFYRFPVRVRLNSQELVLKNQSTLPLQSGMSVSVNIKVNENRTVLGLFTDMFNKQVDTLKQVR</sequence>
<keyword evidence="5" id="KW-0472">Membrane</keyword>
<evidence type="ECO:0000259" key="9">
    <source>
        <dbReference type="Pfam" id="PF26002"/>
    </source>
</evidence>
<dbReference type="PaxDb" id="449447-MAE_54560"/>
<evidence type="ECO:0000256" key="1">
    <source>
        <dbReference type="ARBA" id="ARBA00004167"/>
    </source>
</evidence>
<evidence type="ECO:0000256" key="5">
    <source>
        <dbReference type="ARBA" id="ARBA00023136"/>
    </source>
</evidence>
<gene>
    <name evidence="10" type="ordered locus">MAE_54560</name>
</gene>
<dbReference type="Proteomes" id="UP000001510">
    <property type="component" value="Chromosome"/>
</dbReference>